<organism evidence="3 4">
    <name type="scientific">Tagetes erecta</name>
    <name type="common">African marigold</name>
    <dbReference type="NCBI Taxonomy" id="13708"/>
    <lineage>
        <taxon>Eukaryota</taxon>
        <taxon>Viridiplantae</taxon>
        <taxon>Streptophyta</taxon>
        <taxon>Embryophyta</taxon>
        <taxon>Tracheophyta</taxon>
        <taxon>Spermatophyta</taxon>
        <taxon>Magnoliopsida</taxon>
        <taxon>eudicotyledons</taxon>
        <taxon>Gunneridae</taxon>
        <taxon>Pentapetalae</taxon>
        <taxon>asterids</taxon>
        <taxon>campanulids</taxon>
        <taxon>Asterales</taxon>
        <taxon>Asteraceae</taxon>
        <taxon>Asteroideae</taxon>
        <taxon>Heliantheae alliance</taxon>
        <taxon>Tageteae</taxon>
        <taxon>Tagetes</taxon>
    </lineage>
</organism>
<reference evidence="3" key="1">
    <citation type="journal article" date="2023" name="bioRxiv">
        <title>Improved chromosome-level genome assembly for marigold (Tagetes erecta).</title>
        <authorList>
            <person name="Jiang F."/>
            <person name="Yuan L."/>
            <person name="Wang S."/>
            <person name="Wang H."/>
            <person name="Xu D."/>
            <person name="Wang A."/>
            <person name="Fan W."/>
        </authorList>
    </citation>
    <scope>NUCLEOTIDE SEQUENCE</scope>
    <source>
        <strain evidence="3">WSJ</strain>
        <tissue evidence="3">Leaf</tissue>
    </source>
</reference>
<evidence type="ECO:0000256" key="2">
    <source>
        <dbReference type="SAM" id="SignalP"/>
    </source>
</evidence>
<name>A0AAD8K6G4_TARER</name>
<gene>
    <name evidence="3" type="ORF">QVD17_25905</name>
</gene>
<proteinExistence type="predicted"/>
<sequence length="66" mass="7243">MGGDLQFCSPSFLLCTLQTSILLSISCIQCESANAFYWNNRTDSMIASGPTDPNTQSSTPVNQHWL</sequence>
<keyword evidence="2" id="KW-0732">Signal</keyword>
<evidence type="ECO:0000313" key="4">
    <source>
        <dbReference type="Proteomes" id="UP001229421"/>
    </source>
</evidence>
<evidence type="ECO:0000256" key="1">
    <source>
        <dbReference type="SAM" id="MobiDB-lite"/>
    </source>
</evidence>
<dbReference type="EMBL" id="JAUHHV010000007">
    <property type="protein sequence ID" value="KAK1416788.1"/>
    <property type="molecule type" value="Genomic_DNA"/>
</dbReference>
<feature type="region of interest" description="Disordered" evidence="1">
    <location>
        <begin position="47"/>
        <end position="66"/>
    </location>
</feature>
<keyword evidence="4" id="KW-1185">Reference proteome</keyword>
<feature type="signal peptide" evidence="2">
    <location>
        <begin position="1"/>
        <end position="35"/>
    </location>
</feature>
<dbReference type="AlphaFoldDB" id="A0AAD8K6G4"/>
<dbReference type="Proteomes" id="UP001229421">
    <property type="component" value="Unassembled WGS sequence"/>
</dbReference>
<feature type="chain" id="PRO_5042043058" description="Secreted protein" evidence="2">
    <location>
        <begin position="36"/>
        <end position="66"/>
    </location>
</feature>
<evidence type="ECO:0008006" key="5">
    <source>
        <dbReference type="Google" id="ProtNLM"/>
    </source>
</evidence>
<protein>
    <recommendedName>
        <fullName evidence="5">Secreted protein</fullName>
    </recommendedName>
</protein>
<comment type="caution">
    <text evidence="3">The sequence shown here is derived from an EMBL/GenBank/DDBJ whole genome shotgun (WGS) entry which is preliminary data.</text>
</comment>
<accession>A0AAD8K6G4</accession>
<evidence type="ECO:0000313" key="3">
    <source>
        <dbReference type="EMBL" id="KAK1416788.1"/>
    </source>
</evidence>